<keyword evidence="1" id="KW-0812">Transmembrane</keyword>
<feature type="transmembrane region" description="Helical" evidence="1">
    <location>
        <begin position="244"/>
        <end position="261"/>
    </location>
</feature>
<gene>
    <name evidence="2" type="ORF">GC093_29450</name>
</gene>
<feature type="transmembrane region" description="Helical" evidence="1">
    <location>
        <begin position="273"/>
        <end position="293"/>
    </location>
</feature>
<accession>A0A972GUX1</accession>
<feature type="transmembrane region" description="Helical" evidence="1">
    <location>
        <begin position="130"/>
        <end position="156"/>
    </location>
</feature>
<feature type="transmembrane region" description="Helical" evidence="1">
    <location>
        <begin position="324"/>
        <end position="348"/>
    </location>
</feature>
<dbReference type="AlphaFoldDB" id="A0A972GUX1"/>
<dbReference type="RefSeq" id="WP_171655561.1">
    <property type="nucleotide sequence ID" value="NZ_WHOD01000109.1"/>
</dbReference>
<keyword evidence="3" id="KW-1185">Reference proteome</keyword>
<proteinExistence type="predicted"/>
<dbReference type="Proteomes" id="UP000641588">
    <property type="component" value="Unassembled WGS sequence"/>
</dbReference>
<feature type="transmembrane region" description="Helical" evidence="1">
    <location>
        <begin position="299"/>
        <end position="317"/>
    </location>
</feature>
<feature type="transmembrane region" description="Helical" evidence="1">
    <location>
        <begin position="6"/>
        <end position="25"/>
    </location>
</feature>
<dbReference type="InterPro" id="IPR049458">
    <property type="entry name" value="EpsG-like"/>
</dbReference>
<organism evidence="2 3">
    <name type="scientific">Paenibacillus foliorum</name>
    <dbReference type="NCBI Taxonomy" id="2654974"/>
    <lineage>
        <taxon>Bacteria</taxon>
        <taxon>Bacillati</taxon>
        <taxon>Bacillota</taxon>
        <taxon>Bacilli</taxon>
        <taxon>Bacillales</taxon>
        <taxon>Paenibacillaceae</taxon>
        <taxon>Paenibacillus</taxon>
    </lineage>
</organism>
<comment type="caution">
    <text evidence="2">The sequence shown here is derived from an EMBL/GenBank/DDBJ whole genome shotgun (WGS) entry which is preliminary data.</text>
</comment>
<feature type="transmembrane region" description="Helical" evidence="1">
    <location>
        <begin position="37"/>
        <end position="56"/>
    </location>
</feature>
<feature type="transmembrane region" description="Helical" evidence="1">
    <location>
        <begin position="168"/>
        <end position="190"/>
    </location>
</feature>
<evidence type="ECO:0000256" key="1">
    <source>
        <dbReference type="SAM" id="Phobius"/>
    </source>
</evidence>
<dbReference type="Pfam" id="PF14897">
    <property type="entry name" value="EpsG"/>
    <property type="match status" value="1"/>
</dbReference>
<name>A0A972GUX1_9BACL</name>
<keyword evidence="1" id="KW-0472">Membrane</keyword>
<feature type="transmembrane region" description="Helical" evidence="1">
    <location>
        <begin position="202"/>
        <end position="224"/>
    </location>
</feature>
<sequence>MAILWANLAIVYMFSLFSRLMVKPAAISPQVVKPNKVMVVIVIAFLVLVSGLRNSIGDTFFYMHAYQVNTFNWEYILSEKDMGFGILQMLLKMYSSDPQLLVFICALITNLLIVLVLYKYSKLFELSIYVYITSGMYLVSMNGIRQYLAAAIIFAATRYIIDGNWKKYTMVVLLASLFHSSSLILIPMYFIVRRKAWTLTTFIILFFAVLLAMGYSQLSGLFFAVIEDTHYSEYKNFAEGGANIIRVVIYAIPIVLAYIGRDKLRELFPNSDYIVNMTVLGLVFMVISTQNWIFARFSIYFSLYNLIIISWIVNAFVRKEQKLVYYSILVFYLLYCFYEQAISLGIIYTSSYIKL</sequence>
<protein>
    <submittedName>
        <fullName evidence="2">EpsG family protein</fullName>
    </submittedName>
</protein>
<dbReference type="EMBL" id="WHOD01000109">
    <property type="protein sequence ID" value="NOU97324.1"/>
    <property type="molecule type" value="Genomic_DNA"/>
</dbReference>
<evidence type="ECO:0000313" key="2">
    <source>
        <dbReference type="EMBL" id="NOU97324.1"/>
    </source>
</evidence>
<feature type="transmembrane region" description="Helical" evidence="1">
    <location>
        <begin position="100"/>
        <end position="118"/>
    </location>
</feature>
<reference evidence="2" key="1">
    <citation type="submission" date="2019-10" db="EMBL/GenBank/DDBJ databases">
        <title>Description of Paenibacillus glebae sp. nov.</title>
        <authorList>
            <person name="Carlier A."/>
            <person name="Qi S."/>
        </authorList>
    </citation>
    <scope>NUCLEOTIDE SEQUENCE</scope>
    <source>
        <strain evidence="2">LMG 31456</strain>
    </source>
</reference>
<evidence type="ECO:0000313" key="3">
    <source>
        <dbReference type="Proteomes" id="UP000641588"/>
    </source>
</evidence>
<keyword evidence="1" id="KW-1133">Transmembrane helix</keyword>